<dbReference type="AlphaFoldDB" id="A0A2P2IMS2"/>
<evidence type="ECO:0000313" key="1">
    <source>
        <dbReference type="EMBL" id="MBW82529.1"/>
    </source>
</evidence>
<name>A0A2P2IMS2_RHIMU</name>
<organism evidence="1">
    <name type="scientific">Rhizophora mucronata</name>
    <name type="common">Asiatic mangrove</name>
    <dbReference type="NCBI Taxonomy" id="61149"/>
    <lineage>
        <taxon>Eukaryota</taxon>
        <taxon>Viridiplantae</taxon>
        <taxon>Streptophyta</taxon>
        <taxon>Embryophyta</taxon>
        <taxon>Tracheophyta</taxon>
        <taxon>Spermatophyta</taxon>
        <taxon>Magnoliopsida</taxon>
        <taxon>eudicotyledons</taxon>
        <taxon>Gunneridae</taxon>
        <taxon>Pentapetalae</taxon>
        <taxon>rosids</taxon>
        <taxon>fabids</taxon>
        <taxon>Malpighiales</taxon>
        <taxon>Rhizophoraceae</taxon>
        <taxon>Rhizophora</taxon>
    </lineage>
</organism>
<accession>A0A2P2IMS2</accession>
<proteinExistence type="predicted"/>
<sequence>MFEVLFWVSLPMPGGPTSHITCAHTHTHAHAYAYMLSSC</sequence>
<reference evidence="1" key="1">
    <citation type="submission" date="2018-02" db="EMBL/GenBank/DDBJ databases">
        <title>Rhizophora mucronata_Transcriptome.</title>
        <authorList>
            <person name="Meera S.P."/>
            <person name="Sreeshan A."/>
            <person name="Augustine A."/>
        </authorList>
    </citation>
    <scope>NUCLEOTIDE SEQUENCE</scope>
    <source>
        <tissue evidence="1">Leaf</tissue>
    </source>
</reference>
<protein>
    <submittedName>
        <fullName evidence="1">Uncharacterized protein</fullName>
    </submittedName>
</protein>
<dbReference type="EMBL" id="GGEC01002046">
    <property type="protein sequence ID" value="MBW82529.1"/>
    <property type="molecule type" value="Transcribed_RNA"/>
</dbReference>